<dbReference type="AlphaFoldDB" id="A0A8S3S691"/>
<accession>A0A8S3S691</accession>
<comment type="caution">
    <text evidence="1">The sequence shown here is derived from an EMBL/GenBank/DDBJ whole genome shotgun (WGS) entry which is preliminary data.</text>
</comment>
<dbReference type="Proteomes" id="UP000683360">
    <property type="component" value="Unassembled WGS sequence"/>
</dbReference>
<sequence>MEEDYPITISFDKKEGKIDKIIPISDQDAWVILSRQLRKIKNRVLESKKYVTADDFVVLKDGSVVVLNQMDQFIKKLLLDGRVVPFYCLDNYTAGSLCLTDNSVFINMSHYDHEKSRSLFSNMNSCNFDGIISSNRDLFAFNLIGSPKLAVYINEKVKSFCILGKKSVRNNTLSTIYLVSPKEKDKNSTNWADVKSFQGIFGMSPSIKFNCNGVCIDRKKYYCSF</sequence>
<keyword evidence="2" id="KW-1185">Reference proteome</keyword>
<gene>
    <name evidence="1" type="ORF">MEDL_31053</name>
</gene>
<evidence type="ECO:0000313" key="1">
    <source>
        <dbReference type="EMBL" id="CAG2217357.1"/>
    </source>
</evidence>
<name>A0A8S3S691_MYTED</name>
<proteinExistence type="predicted"/>
<protein>
    <submittedName>
        <fullName evidence="1">Uncharacterized protein</fullName>
    </submittedName>
</protein>
<evidence type="ECO:0000313" key="2">
    <source>
        <dbReference type="Proteomes" id="UP000683360"/>
    </source>
</evidence>
<organism evidence="1 2">
    <name type="scientific">Mytilus edulis</name>
    <name type="common">Blue mussel</name>
    <dbReference type="NCBI Taxonomy" id="6550"/>
    <lineage>
        <taxon>Eukaryota</taxon>
        <taxon>Metazoa</taxon>
        <taxon>Spiralia</taxon>
        <taxon>Lophotrochozoa</taxon>
        <taxon>Mollusca</taxon>
        <taxon>Bivalvia</taxon>
        <taxon>Autobranchia</taxon>
        <taxon>Pteriomorphia</taxon>
        <taxon>Mytilida</taxon>
        <taxon>Mytiloidea</taxon>
        <taxon>Mytilidae</taxon>
        <taxon>Mytilinae</taxon>
        <taxon>Mytilus</taxon>
    </lineage>
</organism>
<reference evidence="1" key="1">
    <citation type="submission" date="2021-03" db="EMBL/GenBank/DDBJ databases">
        <authorList>
            <person name="Bekaert M."/>
        </authorList>
    </citation>
    <scope>NUCLEOTIDE SEQUENCE</scope>
</reference>
<dbReference type="EMBL" id="CAJPWZ010001532">
    <property type="protein sequence ID" value="CAG2217357.1"/>
    <property type="molecule type" value="Genomic_DNA"/>
</dbReference>